<comment type="caution">
    <text evidence="2">The sequence shown here is derived from an EMBL/GenBank/DDBJ whole genome shotgun (WGS) entry which is preliminary data.</text>
</comment>
<evidence type="ECO:0000259" key="1">
    <source>
        <dbReference type="Pfam" id="PF26593"/>
    </source>
</evidence>
<dbReference type="Proteomes" id="UP000177165">
    <property type="component" value="Unassembled WGS sequence"/>
</dbReference>
<dbReference type="EMBL" id="MHKB01000015">
    <property type="protein sequence ID" value="OGY78465.1"/>
    <property type="molecule type" value="Genomic_DNA"/>
</dbReference>
<gene>
    <name evidence="2" type="ORF">A3B74_02095</name>
</gene>
<accession>A0A1G2AP98</accession>
<proteinExistence type="predicted"/>
<organism evidence="2 3">
    <name type="scientific">Candidatus Kerfeldbacteria bacterium RIFCSPHIGHO2_02_FULL_42_14</name>
    <dbReference type="NCBI Taxonomy" id="1798540"/>
    <lineage>
        <taxon>Bacteria</taxon>
        <taxon>Candidatus Kerfeldiibacteriota</taxon>
    </lineage>
</organism>
<name>A0A1G2AP98_9BACT</name>
<evidence type="ECO:0000313" key="2">
    <source>
        <dbReference type="EMBL" id="OGY78465.1"/>
    </source>
</evidence>
<dbReference type="AlphaFoldDB" id="A0A1G2AP98"/>
<dbReference type="STRING" id="1798540.A3B74_02095"/>
<sequence length="227" mass="26378">MHSQKLAQGRITKSVQKYIDIYEIKDDVVVLKDGSMRGVLLVSSINFALKSEEEQSAIIQSYVQFLNSLNFPLQIVIQSRRLNIEAYLERLKNIEREQTNELLRIQTADYRKFVGELVEIADIMSKHFYVAIPYSPYHKGEKKGFFSRFGEVFSPATVITLQRQKFEKYKQELERRVSLVSDGLASMGLTSVMLDTQSLIELYYNTYNPTMYEHQRLTDLNAIQVVE</sequence>
<dbReference type="Pfam" id="PF26593">
    <property type="entry name" value="TraC-like"/>
    <property type="match status" value="1"/>
</dbReference>
<evidence type="ECO:0000313" key="3">
    <source>
        <dbReference type="Proteomes" id="UP000177165"/>
    </source>
</evidence>
<reference evidence="2 3" key="1">
    <citation type="journal article" date="2016" name="Nat. Commun.">
        <title>Thousands of microbial genomes shed light on interconnected biogeochemical processes in an aquifer system.</title>
        <authorList>
            <person name="Anantharaman K."/>
            <person name="Brown C.T."/>
            <person name="Hug L.A."/>
            <person name="Sharon I."/>
            <person name="Castelle C.J."/>
            <person name="Probst A.J."/>
            <person name="Thomas B.C."/>
            <person name="Singh A."/>
            <person name="Wilkins M.J."/>
            <person name="Karaoz U."/>
            <person name="Brodie E.L."/>
            <person name="Williams K.H."/>
            <person name="Hubbard S.S."/>
            <person name="Banfield J.F."/>
        </authorList>
    </citation>
    <scope>NUCLEOTIDE SEQUENCE [LARGE SCALE GENOMIC DNA]</scope>
</reference>
<dbReference type="InterPro" id="IPR058596">
    <property type="entry name" value="TraC-like_dom"/>
</dbReference>
<protein>
    <recommendedName>
        <fullName evidence="1">TraC-like domain-containing protein</fullName>
    </recommendedName>
</protein>
<feature type="domain" description="TraC-like" evidence="1">
    <location>
        <begin position="26"/>
        <end position="203"/>
    </location>
</feature>